<dbReference type="InterPro" id="IPR012337">
    <property type="entry name" value="RNaseH-like_sf"/>
</dbReference>
<evidence type="ECO:0000256" key="1">
    <source>
        <dbReference type="ARBA" id="ARBA00000077"/>
    </source>
</evidence>
<dbReference type="InterPro" id="IPR050092">
    <property type="entry name" value="RNase_H"/>
</dbReference>
<evidence type="ECO:0000256" key="2">
    <source>
        <dbReference type="ARBA" id="ARBA00005300"/>
    </source>
</evidence>
<protein>
    <recommendedName>
        <fullName evidence="3">ribonuclease H</fullName>
        <ecNumber evidence="3">3.1.26.4</ecNumber>
    </recommendedName>
</protein>
<dbReference type="OrthoDB" id="7700353at2759"/>
<keyword evidence="5" id="KW-0479">Metal-binding</keyword>
<dbReference type="GeneID" id="112468547"/>
<dbReference type="GO" id="GO:0043137">
    <property type="term" value="P:DNA replication, removal of RNA primer"/>
    <property type="evidence" value="ECO:0007669"/>
    <property type="project" value="TreeGrafter"/>
</dbReference>
<dbReference type="PANTHER" id="PTHR10642:SF26">
    <property type="entry name" value="RIBONUCLEASE H1"/>
    <property type="match status" value="1"/>
</dbReference>
<dbReference type="PROSITE" id="PS50879">
    <property type="entry name" value="RNASE_H_1"/>
    <property type="match status" value="1"/>
</dbReference>
<evidence type="ECO:0000256" key="3">
    <source>
        <dbReference type="ARBA" id="ARBA00012180"/>
    </source>
</evidence>
<dbReference type="AlphaFoldDB" id="A0A6J1RGS3"/>
<dbReference type="InterPro" id="IPR036397">
    <property type="entry name" value="RNaseH_sf"/>
</dbReference>
<dbReference type="GO" id="GO:0046872">
    <property type="term" value="F:metal ion binding"/>
    <property type="evidence" value="ECO:0007669"/>
    <property type="project" value="UniProtKB-KW"/>
</dbReference>
<evidence type="ECO:0000256" key="4">
    <source>
        <dbReference type="ARBA" id="ARBA00022722"/>
    </source>
</evidence>
<dbReference type="InterPro" id="IPR002156">
    <property type="entry name" value="RNaseH_domain"/>
</dbReference>
<dbReference type="Proteomes" id="UP000504618">
    <property type="component" value="Unplaced"/>
</dbReference>
<evidence type="ECO:0000256" key="7">
    <source>
        <dbReference type="ARBA" id="ARBA00022801"/>
    </source>
</evidence>
<feature type="domain" description="RNase H type-1" evidence="8">
    <location>
        <begin position="209"/>
        <end position="342"/>
    </location>
</feature>
<accession>A0A6J1RGS3</accession>
<keyword evidence="9" id="KW-1185">Reference proteome</keyword>
<comment type="catalytic activity">
    <reaction evidence="1">
        <text>Endonucleolytic cleavage to 5'-phosphomonoester.</text>
        <dbReference type="EC" id="3.1.26.4"/>
    </reaction>
</comment>
<evidence type="ECO:0000256" key="6">
    <source>
        <dbReference type="ARBA" id="ARBA00022759"/>
    </source>
</evidence>
<organism evidence="9 10">
    <name type="scientific">Temnothorax curvispinosus</name>
    <dbReference type="NCBI Taxonomy" id="300111"/>
    <lineage>
        <taxon>Eukaryota</taxon>
        <taxon>Metazoa</taxon>
        <taxon>Ecdysozoa</taxon>
        <taxon>Arthropoda</taxon>
        <taxon>Hexapoda</taxon>
        <taxon>Insecta</taxon>
        <taxon>Pterygota</taxon>
        <taxon>Neoptera</taxon>
        <taxon>Endopterygota</taxon>
        <taxon>Hymenoptera</taxon>
        <taxon>Apocrita</taxon>
        <taxon>Aculeata</taxon>
        <taxon>Formicoidea</taxon>
        <taxon>Formicidae</taxon>
        <taxon>Myrmicinae</taxon>
        <taxon>Temnothorax</taxon>
    </lineage>
</organism>
<dbReference type="PANTHER" id="PTHR10642">
    <property type="entry name" value="RIBONUCLEASE H1"/>
    <property type="match status" value="1"/>
</dbReference>
<dbReference type="Pfam" id="PF00075">
    <property type="entry name" value="RNase_H"/>
    <property type="match status" value="1"/>
</dbReference>
<gene>
    <name evidence="10" type="primary">LOC112468547</name>
</gene>
<keyword evidence="7" id="KW-0378">Hydrolase</keyword>
<evidence type="ECO:0000256" key="5">
    <source>
        <dbReference type="ARBA" id="ARBA00022723"/>
    </source>
</evidence>
<dbReference type="EC" id="3.1.26.4" evidence="3"/>
<dbReference type="SUPFAM" id="SSF53098">
    <property type="entry name" value="Ribonuclease H-like"/>
    <property type="match status" value="1"/>
</dbReference>
<dbReference type="GO" id="GO:0004523">
    <property type="term" value="F:RNA-DNA hybrid ribonuclease activity"/>
    <property type="evidence" value="ECO:0007669"/>
    <property type="project" value="UniProtKB-EC"/>
</dbReference>
<proteinExistence type="inferred from homology"/>
<evidence type="ECO:0000313" key="10">
    <source>
        <dbReference type="RefSeq" id="XP_024893538.1"/>
    </source>
</evidence>
<dbReference type="Gene3D" id="3.30.420.10">
    <property type="entry name" value="Ribonuclease H-like superfamily/Ribonuclease H"/>
    <property type="match status" value="1"/>
</dbReference>
<dbReference type="GO" id="GO:0003676">
    <property type="term" value="F:nucleic acid binding"/>
    <property type="evidence" value="ECO:0007669"/>
    <property type="project" value="InterPro"/>
</dbReference>
<evidence type="ECO:0000259" key="8">
    <source>
        <dbReference type="PROSITE" id="PS50879"/>
    </source>
</evidence>
<dbReference type="CDD" id="cd09276">
    <property type="entry name" value="Rnase_HI_RT_non_LTR"/>
    <property type="match status" value="1"/>
</dbReference>
<keyword evidence="4" id="KW-0540">Nuclease</keyword>
<comment type="similarity">
    <text evidence="2">Belongs to the RNase H family.</text>
</comment>
<reference evidence="10" key="1">
    <citation type="submission" date="2025-08" db="UniProtKB">
        <authorList>
            <consortium name="RefSeq"/>
        </authorList>
    </citation>
    <scope>IDENTIFICATION</scope>
    <source>
        <tissue evidence="10">Whole body</tissue>
    </source>
</reference>
<evidence type="ECO:0000313" key="9">
    <source>
        <dbReference type="Proteomes" id="UP000504618"/>
    </source>
</evidence>
<keyword evidence="6" id="KW-0255">Endonuclease</keyword>
<name>A0A6J1RGS3_9HYME</name>
<dbReference type="RefSeq" id="XP_024893538.1">
    <property type="nucleotide sequence ID" value="XM_025037770.1"/>
</dbReference>
<sequence>MESVINKARKVADVISALRGVWWGSHPQLLLNIYRAVLRGYIEYASHIFSLKSSPKFHRLEIIQNKAIRACLGYRISTPINTMFAEAKEPPLKLRLKFLAAKYLIKIMSITDHQVLESMFRLALTSREYPAGMTYCREKFPLFDLFLQLKSLRPSLHTAVAPPPFQHSYQTILFTPILYRPEQDFMDLIDQLPKYTVQNLFLQAFDPIIRDSIVFYTDGSKMDSANWVGAACFSPQLQRSLMFKLPARASIFTAEAWAIYNAVLLTLDLDASKFTIVSDSKSVLEALTNPVTCRSNYLIPLIKSKIIYAQERGKNIQLVWIPSHKGITGNEIADEFARKAISYTLCGQSWPYCPRLEAGANEIKEEEEEVR</sequence>